<reference evidence="5" key="1">
    <citation type="journal article" date="2021" name="Nat. Commun.">
        <title>Genetic determinants of endophytism in the Arabidopsis root mycobiome.</title>
        <authorList>
            <person name="Mesny F."/>
            <person name="Miyauchi S."/>
            <person name="Thiergart T."/>
            <person name="Pickel B."/>
            <person name="Atanasova L."/>
            <person name="Karlsson M."/>
            <person name="Huettel B."/>
            <person name="Barry K.W."/>
            <person name="Haridas S."/>
            <person name="Chen C."/>
            <person name="Bauer D."/>
            <person name="Andreopoulos W."/>
            <person name="Pangilinan J."/>
            <person name="LaButti K."/>
            <person name="Riley R."/>
            <person name="Lipzen A."/>
            <person name="Clum A."/>
            <person name="Drula E."/>
            <person name="Henrissat B."/>
            <person name="Kohler A."/>
            <person name="Grigoriev I.V."/>
            <person name="Martin F.M."/>
            <person name="Hacquard S."/>
        </authorList>
    </citation>
    <scope>NUCLEOTIDE SEQUENCE</scope>
    <source>
        <strain evidence="5">MPI-CAGE-CH-0230</strain>
    </source>
</reference>
<evidence type="ECO:0000313" key="5">
    <source>
        <dbReference type="EMBL" id="KAH7030864.1"/>
    </source>
</evidence>
<dbReference type="GO" id="GO:0000338">
    <property type="term" value="P:protein deneddylation"/>
    <property type="evidence" value="ECO:0007669"/>
    <property type="project" value="InterPro"/>
</dbReference>
<comment type="caution">
    <text evidence="5">The sequence shown here is derived from an EMBL/GenBank/DDBJ whole genome shotgun (WGS) entry which is preliminary data.</text>
</comment>
<dbReference type="PROSITE" id="PS50249">
    <property type="entry name" value="MPN"/>
    <property type="match status" value="1"/>
</dbReference>
<evidence type="ECO:0000256" key="2">
    <source>
        <dbReference type="RuleBase" id="RU367006"/>
    </source>
</evidence>
<dbReference type="GO" id="GO:0005737">
    <property type="term" value="C:cytoplasm"/>
    <property type="evidence" value="ECO:0007669"/>
    <property type="project" value="UniProtKB-SubCell"/>
</dbReference>
<keyword evidence="2" id="KW-0963">Cytoplasm</keyword>
<dbReference type="InterPro" id="IPR000555">
    <property type="entry name" value="JAMM/MPN+_dom"/>
</dbReference>
<dbReference type="PANTHER" id="PTHR10540">
    <property type="entry name" value="EUKARYOTIC TRANSLATION INITIATION FACTOR 3 SUBUNIT F-RELATED"/>
    <property type="match status" value="1"/>
</dbReference>
<dbReference type="InterPro" id="IPR024969">
    <property type="entry name" value="EIF3F/CSN6-like_C"/>
</dbReference>
<keyword evidence="2" id="KW-0539">Nucleus</keyword>
<comment type="similarity">
    <text evidence="1 2">Belongs to the peptidase M67A family. CSN6 subfamily.</text>
</comment>
<dbReference type="Pfam" id="PF13012">
    <property type="entry name" value="MitMem_reg"/>
    <property type="match status" value="1"/>
</dbReference>
<comment type="function">
    <text evidence="2">Component of the COP9 signalosome complex (CSN), a complex involved in various cellular and developmental processes.</text>
</comment>
<dbReference type="PANTHER" id="PTHR10540:SF8">
    <property type="entry name" value="COP9 SIGNALOSOME COMPLEX SUBUNIT 6"/>
    <property type="match status" value="1"/>
</dbReference>
<dbReference type="GeneID" id="70188236"/>
<dbReference type="RefSeq" id="XP_046012544.1">
    <property type="nucleotide sequence ID" value="XM_046158690.1"/>
</dbReference>
<keyword evidence="2" id="KW-0736">Signalosome</keyword>
<dbReference type="AlphaFoldDB" id="A0A9P8Y5X3"/>
<name>A0A9P8Y5X3_9PEZI</name>
<evidence type="ECO:0000256" key="3">
    <source>
        <dbReference type="SAM" id="MobiDB-lite"/>
    </source>
</evidence>
<dbReference type="GO" id="GO:0008237">
    <property type="term" value="F:metallopeptidase activity"/>
    <property type="evidence" value="ECO:0007669"/>
    <property type="project" value="InterPro"/>
</dbReference>
<dbReference type="Gene3D" id="3.40.140.10">
    <property type="entry name" value="Cytidine Deaminase, domain 2"/>
    <property type="match status" value="1"/>
</dbReference>
<dbReference type="Pfam" id="PF01398">
    <property type="entry name" value="JAB"/>
    <property type="match status" value="1"/>
</dbReference>
<dbReference type="OrthoDB" id="1378at2759"/>
<dbReference type="EMBL" id="JAGTJQ010000005">
    <property type="protein sequence ID" value="KAH7030864.1"/>
    <property type="molecule type" value="Genomic_DNA"/>
</dbReference>
<dbReference type="GO" id="GO:0008180">
    <property type="term" value="C:COP9 signalosome"/>
    <property type="evidence" value="ECO:0007669"/>
    <property type="project" value="UniProtKB-UniRule"/>
</dbReference>
<protein>
    <recommendedName>
        <fullName evidence="2">COP9 signalosome complex subunit 6</fullName>
    </recommendedName>
</protein>
<comment type="subcellular location">
    <subcellularLocation>
        <location evidence="2">Cytoplasm</location>
    </subcellularLocation>
    <subcellularLocation>
        <location evidence="2">Nucleus</location>
    </subcellularLocation>
</comment>
<dbReference type="InterPro" id="IPR037518">
    <property type="entry name" value="MPN"/>
</dbReference>
<dbReference type="Proteomes" id="UP000756346">
    <property type="component" value="Unassembled WGS sequence"/>
</dbReference>
<feature type="region of interest" description="Disordered" evidence="3">
    <location>
        <begin position="214"/>
        <end position="250"/>
    </location>
</feature>
<evidence type="ECO:0000313" key="6">
    <source>
        <dbReference type="Proteomes" id="UP000756346"/>
    </source>
</evidence>
<accession>A0A9P8Y5X3</accession>
<keyword evidence="6" id="KW-1185">Reference proteome</keyword>
<proteinExistence type="inferred from homology"/>
<dbReference type="CDD" id="cd08063">
    <property type="entry name" value="MPN_CSN6"/>
    <property type="match status" value="1"/>
</dbReference>
<dbReference type="InterPro" id="IPR033859">
    <property type="entry name" value="MPN_CSN6"/>
</dbReference>
<organism evidence="5 6">
    <name type="scientific">Microdochium trichocladiopsis</name>
    <dbReference type="NCBI Taxonomy" id="1682393"/>
    <lineage>
        <taxon>Eukaryota</taxon>
        <taxon>Fungi</taxon>
        <taxon>Dikarya</taxon>
        <taxon>Ascomycota</taxon>
        <taxon>Pezizomycotina</taxon>
        <taxon>Sordariomycetes</taxon>
        <taxon>Xylariomycetidae</taxon>
        <taxon>Xylariales</taxon>
        <taxon>Microdochiaceae</taxon>
        <taxon>Microdochium</taxon>
    </lineage>
</organism>
<feature type="domain" description="MPN" evidence="4">
    <location>
        <begin position="21"/>
        <end position="163"/>
    </location>
</feature>
<sequence length="404" mass="44181">MSAGSSTLLSTQKASDSGLQAVLHPLVLLTISDYITRHALREQKGPIVGALIGQQHGREVTIEHAFECATIAVDGKVLLDADWFAQRLEQMKTIHKSPQLDLVGWYTVLPKTGPTPSVLPIHNWILSEHNESALLLAFHSEEALSHSVGSKLPLTIYESNWEAEDTKQEAGEDKEMKDGEAPLQLRFRELPYSVETGEAEMISMDFVARGAGNATVVQPRDSKKSTKTEVDGKGKQPATEASEDAATDEHILTNDEEEMIAALTAKANAIKMLQARINLLTTYLERLPESFRSGEKPMSSDHQTPGDQQTIPSYTILRSIQALSNRLSLLAASDASTGLEQEMLSEANDVHLMELLNDVMQSVTEARGIGKKHGVIESAKNRKNNMENLADRSAYMSGAGDLTI</sequence>
<evidence type="ECO:0000256" key="1">
    <source>
        <dbReference type="ARBA" id="ARBA00010893"/>
    </source>
</evidence>
<feature type="compositionally biased region" description="Basic and acidic residues" evidence="3">
    <location>
        <begin position="220"/>
        <end position="234"/>
    </location>
</feature>
<gene>
    <name evidence="5" type="ORF">B0I36DRAFT_362669</name>
</gene>
<evidence type="ECO:0000259" key="4">
    <source>
        <dbReference type="PROSITE" id="PS50249"/>
    </source>
</evidence>